<proteinExistence type="predicted"/>
<dbReference type="InParanoid" id="D8LF92"/>
<evidence type="ECO:0000256" key="3">
    <source>
        <dbReference type="SAM" id="Phobius"/>
    </source>
</evidence>
<sequence>MAVVEGGVGRAAEGMARGVEGEARETLPAGREDGAVDTLPAGSEDGAGTKAWTSTARPRTMATMPRRSPSTRPVPAVRPAAAAAAAEAEAEAQGLALRVEGEGGETLPTISEDGAARNAMATTTARPAMMATVSVRHAVAAVAAVAVPAAAQGWARRVEGEAGETLPVIGLDGTGATPLGTMAHNPVMAKMTSLRRAVVAAAAQGRARRVEGEAGETLPAIGQDGTGATPLGTMAHTPVMAKMTSLRRATVMVTAVTLAGAKVAGVAAAGVAAAAAVVVTAVTLAGAKVSAATAAGVVVVAEAMSPRCEVAGSGAGPTLHGRGMAHGDRGHFHSAQGGSQGRGGGTANRGGPDMGVDAAGPMGWVGPMGNPGRGFGAAGAAASSNTTEAPGGWPHGLEEVADLDDVSPAGNPRKPRNLAEERLQLGREKFQSDIMQKIRGWEARAAARLQVVVRDREGREFTCGERRRLTSMAARREADALRAAILTRARAKVALSLQRAFRARRRSRAKAATAVAREQAAREARAAVRLQAVMRGRAGREFVRGERRRLASMAVLVQAAYRGRAARGHVAEWRAAREARERAAAAAAAVSAALEGVVAGVVEARDAAAREQAAREARAAVRLQAVMRGRAGRGFARGERRRLASMAVLVQAAYRGRAARRHVAALRAEAAAAAAAALEGAVEEQMARIEAEEARAAAAAATALARRKGWWWWQVVMLLMTVVVAVGTWPVLLLQGPLSVPCGRTSLASGEGPMAVGECVESEGGSRYLGWVPGVSWKARLTVTDDGAVYSGTDGKEVPFSAVLGKDLSGNGGDGGDDGNGQDGAGGMLCSAERLVRRAVPFIGDFEHRARMRGEKLVVGRGFFCRTHETPRRPPRSVIDALFRGRGGGVASFSEHTGDLHVVNSRGKVVWEGNDRDQLL</sequence>
<dbReference type="Proteomes" id="UP000002630">
    <property type="component" value="Linkage Group LG02"/>
</dbReference>
<dbReference type="EMBL" id="FN648032">
    <property type="protein sequence ID" value="CBN78817.1"/>
    <property type="molecule type" value="Genomic_DNA"/>
</dbReference>
<keyword evidence="5" id="KW-1185">Reference proteome</keyword>
<feature type="transmembrane region" description="Helical" evidence="3">
    <location>
        <begin position="710"/>
        <end position="734"/>
    </location>
</feature>
<feature type="region of interest" description="Disordered" evidence="2">
    <location>
        <begin position="15"/>
        <end position="74"/>
    </location>
</feature>
<accession>D8LF92</accession>
<name>D8LF92_ECTSI</name>
<feature type="compositionally biased region" description="Gly residues" evidence="2">
    <location>
        <begin position="338"/>
        <end position="348"/>
    </location>
</feature>
<organism evidence="4 5">
    <name type="scientific">Ectocarpus siliculosus</name>
    <name type="common">Brown alga</name>
    <name type="synonym">Conferva siliculosa</name>
    <dbReference type="NCBI Taxonomy" id="2880"/>
    <lineage>
        <taxon>Eukaryota</taxon>
        <taxon>Sar</taxon>
        <taxon>Stramenopiles</taxon>
        <taxon>Ochrophyta</taxon>
        <taxon>PX clade</taxon>
        <taxon>Phaeophyceae</taxon>
        <taxon>Ectocarpales</taxon>
        <taxon>Ectocarpaceae</taxon>
        <taxon>Ectocarpus</taxon>
    </lineage>
</organism>
<dbReference type="STRING" id="2880.D8LF92"/>
<feature type="region of interest" description="Disordered" evidence="2">
    <location>
        <begin position="315"/>
        <end position="354"/>
    </location>
</feature>
<keyword evidence="1" id="KW-0175">Coiled coil</keyword>
<evidence type="ECO:0000256" key="2">
    <source>
        <dbReference type="SAM" id="MobiDB-lite"/>
    </source>
</evidence>
<dbReference type="AlphaFoldDB" id="D8LF92"/>
<evidence type="ECO:0000313" key="4">
    <source>
        <dbReference type="EMBL" id="CBN78817.1"/>
    </source>
</evidence>
<dbReference type="PROSITE" id="PS50096">
    <property type="entry name" value="IQ"/>
    <property type="match status" value="4"/>
</dbReference>
<evidence type="ECO:0000313" key="5">
    <source>
        <dbReference type="Proteomes" id="UP000002630"/>
    </source>
</evidence>
<gene>
    <name evidence="4" type="ORF">Esi_0145_0025</name>
</gene>
<dbReference type="SMART" id="SM00015">
    <property type="entry name" value="IQ"/>
    <property type="match status" value="3"/>
</dbReference>
<feature type="coiled-coil region" evidence="1">
    <location>
        <begin position="675"/>
        <end position="702"/>
    </location>
</feature>
<keyword evidence="3" id="KW-0812">Transmembrane</keyword>
<feature type="region of interest" description="Disordered" evidence="2">
    <location>
        <begin position="375"/>
        <end position="398"/>
    </location>
</feature>
<evidence type="ECO:0000256" key="1">
    <source>
        <dbReference type="SAM" id="Coils"/>
    </source>
</evidence>
<feature type="compositionally biased region" description="Basic and acidic residues" evidence="2">
    <location>
        <begin position="19"/>
        <end position="34"/>
    </location>
</feature>
<reference evidence="4 5" key="1">
    <citation type="journal article" date="2010" name="Nature">
        <title>The Ectocarpus genome and the independent evolution of multicellularity in brown algae.</title>
        <authorList>
            <person name="Cock J.M."/>
            <person name="Sterck L."/>
            <person name="Rouze P."/>
            <person name="Scornet D."/>
            <person name="Allen A.E."/>
            <person name="Amoutzias G."/>
            <person name="Anthouard V."/>
            <person name="Artiguenave F."/>
            <person name="Aury J.M."/>
            <person name="Badger J.H."/>
            <person name="Beszteri B."/>
            <person name="Billiau K."/>
            <person name="Bonnet E."/>
            <person name="Bothwell J.H."/>
            <person name="Bowler C."/>
            <person name="Boyen C."/>
            <person name="Brownlee C."/>
            <person name="Carrano C.J."/>
            <person name="Charrier B."/>
            <person name="Cho G.Y."/>
            <person name="Coelho S.M."/>
            <person name="Collen J."/>
            <person name="Corre E."/>
            <person name="Da Silva C."/>
            <person name="Delage L."/>
            <person name="Delaroque N."/>
            <person name="Dittami S.M."/>
            <person name="Doulbeau S."/>
            <person name="Elias M."/>
            <person name="Farnham G."/>
            <person name="Gachon C.M."/>
            <person name="Gschloessl B."/>
            <person name="Heesch S."/>
            <person name="Jabbari K."/>
            <person name="Jubin C."/>
            <person name="Kawai H."/>
            <person name="Kimura K."/>
            <person name="Kloareg B."/>
            <person name="Kupper F.C."/>
            <person name="Lang D."/>
            <person name="Le Bail A."/>
            <person name="Leblanc C."/>
            <person name="Lerouge P."/>
            <person name="Lohr M."/>
            <person name="Lopez P.J."/>
            <person name="Martens C."/>
            <person name="Maumus F."/>
            <person name="Michel G."/>
            <person name="Miranda-Saavedra D."/>
            <person name="Morales J."/>
            <person name="Moreau H."/>
            <person name="Motomura T."/>
            <person name="Nagasato C."/>
            <person name="Napoli C.A."/>
            <person name="Nelson D.R."/>
            <person name="Nyvall-Collen P."/>
            <person name="Peters A.F."/>
            <person name="Pommier C."/>
            <person name="Potin P."/>
            <person name="Poulain J."/>
            <person name="Quesneville H."/>
            <person name="Read B."/>
            <person name="Rensing S.A."/>
            <person name="Ritter A."/>
            <person name="Rousvoal S."/>
            <person name="Samanta M."/>
            <person name="Samson G."/>
            <person name="Schroeder D.C."/>
            <person name="Segurens B."/>
            <person name="Strittmatter M."/>
            <person name="Tonon T."/>
            <person name="Tregear J.W."/>
            <person name="Valentin K."/>
            <person name="von Dassow P."/>
            <person name="Yamagishi T."/>
            <person name="Van de Peer Y."/>
            <person name="Wincker P."/>
        </authorList>
    </citation>
    <scope>NUCLEOTIDE SEQUENCE [LARGE SCALE GENOMIC DNA]</scope>
    <source>
        <strain evidence="5">Ec32 / CCAP1310/4</strain>
    </source>
</reference>
<protein>
    <submittedName>
        <fullName evidence="4">Uncharacterized protein</fullName>
    </submittedName>
</protein>
<keyword evidence="3" id="KW-1133">Transmembrane helix</keyword>
<keyword evidence="3" id="KW-0472">Membrane</keyword>
<dbReference type="InterPro" id="IPR000048">
    <property type="entry name" value="IQ_motif_EF-hand-BS"/>
</dbReference>
<dbReference type="EMBL" id="FN649727">
    <property type="protein sequence ID" value="CBN78817.1"/>
    <property type="molecule type" value="Genomic_DNA"/>
</dbReference>